<dbReference type="Proteomes" id="UP000233551">
    <property type="component" value="Unassembled WGS sequence"/>
</dbReference>
<dbReference type="Pfam" id="PF05623">
    <property type="entry name" value="DUF789"/>
    <property type="match status" value="1"/>
</dbReference>
<organism evidence="1 3">
    <name type="scientific">Punica granatum</name>
    <name type="common">Pomegranate</name>
    <dbReference type="NCBI Taxonomy" id="22663"/>
    <lineage>
        <taxon>Eukaryota</taxon>
        <taxon>Viridiplantae</taxon>
        <taxon>Streptophyta</taxon>
        <taxon>Embryophyta</taxon>
        <taxon>Tracheophyta</taxon>
        <taxon>Spermatophyta</taxon>
        <taxon>Magnoliopsida</taxon>
        <taxon>eudicotyledons</taxon>
        <taxon>Gunneridae</taxon>
        <taxon>Pentapetalae</taxon>
        <taxon>rosids</taxon>
        <taxon>malvids</taxon>
        <taxon>Myrtales</taxon>
        <taxon>Lythraceae</taxon>
        <taxon>Punica</taxon>
    </lineage>
</organism>
<dbReference type="PANTHER" id="PTHR31343">
    <property type="entry name" value="T15D22.8"/>
    <property type="match status" value="1"/>
</dbReference>
<dbReference type="PANTHER" id="PTHR31343:SF3">
    <property type="entry name" value="DUF789 DOMAIN-CONTAINING PROTEIN"/>
    <property type="match status" value="1"/>
</dbReference>
<dbReference type="InterPro" id="IPR008507">
    <property type="entry name" value="DUF789"/>
</dbReference>
<evidence type="ECO:0000313" key="1">
    <source>
        <dbReference type="EMBL" id="OWM86235.1"/>
    </source>
</evidence>
<dbReference type="Proteomes" id="UP000197138">
    <property type="component" value="Unassembled WGS sequence"/>
</dbReference>
<reference evidence="1" key="2">
    <citation type="submission" date="2017-06" db="EMBL/GenBank/DDBJ databases">
        <title>The pomegranate genome and the genomics of punicalagin biosynthesis.</title>
        <authorList>
            <person name="Xu C."/>
        </authorList>
    </citation>
    <scope>NUCLEOTIDE SEQUENCE [LARGE SCALE GENOMIC DNA]</scope>
    <source>
        <tissue evidence="1">Fresh leaf</tissue>
    </source>
</reference>
<name>A0A218XLV5_PUNGR</name>
<dbReference type="EMBL" id="MTKT01001090">
    <property type="protein sequence ID" value="OWM86235.1"/>
    <property type="molecule type" value="Genomic_DNA"/>
</dbReference>
<comment type="caution">
    <text evidence="1">The sequence shown here is derived from an EMBL/GenBank/DDBJ whole genome shotgun (WGS) entry which is preliminary data.</text>
</comment>
<dbReference type="AlphaFoldDB" id="A0A218XLV5"/>
<keyword evidence="4" id="KW-1185">Reference proteome</keyword>
<reference evidence="2 4" key="3">
    <citation type="submission" date="2017-11" db="EMBL/GenBank/DDBJ databases">
        <title>De-novo sequencing of pomegranate (Punica granatum L.) genome.</title>
        <authorList>
            <person name="Akparov Z."/>
            <person name="Amiraslanov A."/>
            <person name="Hajiyeva S."/>
            <person name="Abbasov M."/>
            <person name="Kaur K."/>
            <person name="Hamwieh A."/>
            <person name="Solovyev V."/>
            <person name="Salamov A."/>
            <person name="Braich B."/>
            <person name="Kosarev P."/>
            <person name="Mahmoud A."/>
            <person name="Hajiyev E."/>
            <person name="Babayeva S."/>
            <person name="Izzatullayeva V."/>
            <person name="Mammadov A."/>
            <person name="Mammadov A."/>
            <person name="Sharifova S."/>
            <person name="Ojaghi J."/>
            <person name="Eynullazada K."/>
            <person name="Bayramov B."/>
            <person name="Abdulazimova A."/>
            <person name="Shahmuradov I."/>
        </authorList>
    </citation>
    <scope>NUCLEOTIDE SEQUENCE [LARGE SCALE GENOMIC DNA]</scope>
    <source>
        <strain evidence="2">AG2017</strain>
        <strain evidence="4">cv. AG2017</strain>
        <tissue evidence="2">Leaf</tissue>
    </source>
</reference>
<dbReference type="EMBL" id="PGOL01002924">
    <property type="protein sequence ID" value="PKI44263.1"/>
    <property type="molecule type" value="Genomic_DNA"/>
</dbReference>
<reference evidence="3" key="1">
    <citation type="journal article" date="2017" name="Plant J.">
        <title>The pomegranate (Punica granatum L.) genome and the genomics of punicalagin biosynthesis.</title>
        <authorList>
            <person name="Qin G."/>
            <person name="Xu C."/>
            <person name="Ming R."/>
            <person name="Tang H."/>
            <person name="Guyot R."/>
            <person name="Kramer E.M."/>
            <person name="Hu Y."/>
            <person name="Yi X."/>
            <person name="Qi Y."/>
            <person name="Xu X."/>
            <person name="Gao Z."/>
            <person name="Pan H."/>
            <person name="Jian J."/>
            <person name="Tian Y."/>
            <person name="Yue Z."/>
            <person name="Xu Y."/>
        </authorList>
    </citation>
    <scope>NUCLEOTIDE SEQUENCE [LARGE SCALE GENOMIC DNA]</scope>
    <source>
        <strain evidence="3">cv. Dabenzi</strain>
    </source>
</reference>
<dbReference type="STRING" id="22663.A0A218XLV5"/>
<evidence type="ECO:0000313" key="2">
    <source>
        <dbReference type="EMBL" id="PKI44263.1"/>
    </source>
</evidence>
<protein>
    <submittedName>
        <fullName evidence="1">Uncharacterized protein</fullName>
    </submittedName>
</protein>
<proteinExistence type="predicted"/>
<evidence type="ECO:0000313" key="4">
    <source>
        <dbReference type="Proteomes" id="UP000233551"/>
    </source>
</evidence>
<sequence>MKSLNRQCRPWERQKIYYLTELSLAVLRYDEWSAYGAGVLILTNNAEVLVQYYVPYLSAIQVLTSTLNNMGGLDTELGECKARDSFSDYEECESEKQWMLDWSFSEDGGSRGREFMAWPPLFPVF</sequence>
<gene>
    <name evidence="1" type="ORF">CDL15_Pgr011059</name>
    <name evidence="2" type="ORF">CRG98_035337</name>
</gene>
<accession>A0A218XLV5</accession>
<evidence type="ECO:0000313" key="3">
    <source>
        <dbReference type="Proteomes" id="UP000197138"/>
    </source>
</evidence>